<dbReference type="EMBL" id="JAUTDP010000002">
    <property type="protein sequence ID" value="KAK3402200.1"/>
    <property type="molecule type" value="Genomic_DNA"/>
</dbReference>
<reference evidence="2" key="1">
    <citation type="journal article" date="2023" name="Mol. Phylogenet. Evol.">
        <title>Genome-scale phylogeny and comparative genomics of the fungal order Sordariales.</title>
        <authorList>
            <person name="Hensen N."/>
            <person name="Bonometti L."/>
            <person name="Westerberg I."/>
            <person name="Brannstrom I.O."/>
            <person name="Guillou S."/>
            <person name="Cros-Aarteil S."/>
            <person name="Calhoun S."/>
            <person name="Haridas S."/>
            <person name="Kuo A."/>
            <person name="Mondo S."/>
            <person name="Pangilinan J."/>
            <person name="Riley R."/>
            <person name="LaButti K."/>
            <person name="Andreopoulos B."/>
            <person name="Lipzen A."/>
            <person name="Chen C."/>
            <person name="Yan M."/>
            <person name="Daum C."/>
            <person name="Ng V."/>
            <person name="Clum A."/>
            <person name="Steindorff A."/>
            <person name="Ohm R.A."/>
            <person name="Martin F."/>
            <person name="Silar P."/>
            <person name="Natvig D.O."/>
            <person name="Lalanne C."/>
            <person name="Gautier V."/>
            <person name="Ament-Velasquez S.L."/>
            <person name="Kruys A."/>
            <person name="Hutchinson M.I."/>
            <person name="Powell A.J."/>
            <person name="Barry K."/>
            <person name="Miller A.N."/>
            <person name="Grigoriev I.V."/>
            <person name="Debuchy R."/>
            <person name="Gladieux P."/>
            <person name="Hiltunen Thoren M."/>
            <person name="Johannesson H."/>
        </authorList>
    </citation>
    <scope>NUCLEOTIDE SEQUENCE</scope>
    <source>
        <strain evidence="2">FGSC 1904</strain>
    </source>
</reference>
<keyword evidence="1" id="KW-0472">Membrane</keyword>
<proteinExistence type="predicted"/>
<keyword evidence="1" id="KW-0812">Transmembrane</keyword>
<keyword evidence="1" id="KW-1133">Transmembrane helix</keyword>
<evidence type="ECO:0000313" key="3">
    <source>
        <dbReference type="Proteomes" id="UP001281003"/>
    </source>
</evidence>
<name>A0AAE0PLM9_SORBR</name>
<accession>A0AAE0PLM9</accession>
<dbReference type="Proteomes" id="UP001281003">
    <property type="component" value="Unassembled WGS sequence"/>
</dbReference>
<keyword evidence="3" id="KW-1185">Reference proteome</keyword>
<organism evidence="2 3">
    <name type="scientific">Sordaria brevicollis</name>
    <dbReference type="NCBI Taxonomy" id="83679"/>
    <lineage>
        <taxon>Eukaryota</taxon>
        <taxon>Fungi</taxon>
        <taxon>Dikarya</taxon>
        <taxon>Ascomycota</taxon>
        <taxon>Pezizomycotina</taxon>
        <taxon>Sordariomycetes</taxon>
        <taxon>Sordariomycetidae</taxon>
        <taxon>Sordariales</taxon>
        <taxon>Sordariaceae</taxon>
        <taxon>Sordaria</taxon>
    </lineage>
</organism>
<dbReference type="AlphaFoldDB" id="A0AAE0PLM9"/>
<reference evidence="2" key="2">
    <citation type="submission" date="2023-07" db="EMBL/GenBank/DDBJ databases">
        <authorList>
            <consortium name="Lawrence Berkeley National Laboratory"/>
            <person name="Haridas S."/>
            <person name="Hensen N."/>
            <person name="Bonometti L."/>
            <person name="Westerberg I."/>
            <person name="Brannstrom I.O."/>
            <person name="Guillou S."/>
            <person name="Cros-Aarteil S."/>
            <person name="Calhoun S."/>
            <person name="Kuo A."/>
            <person name="Mondo S."/>
            <person name="Pangilinan J."/>
            <person name="Riley R."/>
            <person name="LaButti K."/>
            <person name="Andreopoulos B."/>
            <person name="Lipzen A."/>
            <person name="Chen C."/>
            <person name="Yanf M."/>
            <person name="Daum C."/>
            <person name="Ng V."/>
            <person name="Clum A."/>
            <person name="Steindorff A."/>
            <person name="Ohm R."/>
            <person name="Martin F."/>
            <person name="Silar P."/>
            <person name="Natvig D."/>
            <person name="Lalanne C."/>
            <person name="Gautier V."/>
            <person name="Ament-velasquez S.L."/>
            <person name="Kruys A."/>
            <person name="Hutchinson M.I."/>
            <person name="Powell A.J."/>
            <person name="Barry K."/>
            <person name="Miller A.N."/>
            <person name="Grigoriev I.V."/>
            <person name="Debuchy R."/>
            <person name="Gladieux P."/>
            <person name="Thoren M.H."/>
            <person name="Johannesson H."/>
        </authorList>
    </citation>
    <scope>NUCLEOTIDE SEQUENCE</scope>
    <source>
        <strain evidence="2">FGSC 1904</strain>
    </source>
</reference>
<evidence type="ECO:0000313" key="2">
    <source>
        <dbReference type="EMBL" id="KAK3402200.1"/>
    </source>
</evidence>
<comment type="caution">
    <text evidence="2">The sequence shown here is derived from an EMBL/GenBank/DDBJ whole genome shotgun (WGS) entry which is preliminary data.</text>
</comment>
<evidence type="ECO:0000256" key="1">
    <source>
        <dbReference type="SAM" id="Phobius"/>
    </source>
</evidence>
<sequence>MHMLRGKAVTVRCEGSKPFFSSLLSLLLSTLLLALFQRHVGTLKRSLVLGGRQGSRQGSLIEGSSTDSVMPSCEPIRRHGLVGGLSLVGEGGGRASRDSGSTDAIKNRRITTFCKEHLSPRHSSVAPNCGLGLLGQVLGRRHCVYCVGLGSIPDTWMTGQLSRWAARMVMFVCCLGAVAVSMLLCSA</sequence>
<feature type="transmembrane region" description="Helical" evidence="1">
    <location>
        <begin position="20"/>
        <end position="36"/>
    </location>
</feature>
<feature type="transmembrane region" description="Helical" evidence="1">
    <location>
        <begin position="164"/>
        <end position="184"/>
    </location>
</feature>
<gene>
    <name evidence="2" type="ORF">B0T20DRAFT_133979</name>
</gene>
<protein>
    <submittedName>
        <fullName evidence="2">Uncharacterized protein</fullName>
    </submittedName>
</protein>